<name>A0ACC1K018_9FUNG</name>
<organism evidence="1 2">
    <name type="scientific">Coemansia linderi</name>
    <dbReference type="NCBI Taxonomy" id="2663919"/>
    <lineage>
        <taxon>Eukaryota</taxon>
        <taxon>Fungi</taxon>
        <taxon>Fungi incertae sedis</taxon>
        <taxon>Zoopagomycota</taxon>
        <taxon>Kickxellomycotina</taxon>
        <taxon>Kickxellomycetes</taxon>
        <taxon>Kickxellales</taxon>
        <taxon>Kickxellaceae</taxon>
        <taxon>Coemansia</taxon>
    </lineage>
</organism>
<keyword evidence="2" id="KW-1185">Reference proteome</keyword>
<comment type="caution">
    <text evidence="1">The sequence shown here is derived from an EMBL/GenBank/DDBJ whole genome shotgun (WGS) entry which is preliminary data.</text>
</comment>
<dbReference type="Proteomes" id="UP001140066">
    <property type="component" value="Unassembled WGS sequence"/>
</dbReference>
<dbReference type="EMBL" id="JANBUK010002755">
    <property type="protein sequence ID" value="KAJ2770685.1"/>
    <property type="molecule type" value="Genomic_DNA"/>
</dbReference>
<sequence length="286" mass="30816">MSQLNVELAVWNAAANPTRSRVTAIAACEDGVVCGHADGRIWLYKLNTTDAKTTPPLDTLKQDELLGLEVQPKCLLAAHQSPIILLQPGQISSPSSEGYEGTIASVSEDGDVVLWGVSDGRCIARIRTPLQNIRPTSICLQTVDYQSAAEDLMFISGEGPVAYVLSYPSLELVYEWSLPHPEWITTLAVRKRKDHFRSELITCTADGAVRLWSFDEFALAQQDVFSRAASPILGNTADAGLGLSGNGSGADSASSDVEADPQCSSRNGMFNLESIFSHLGEEFAIN</sequence>
<reference evidence="1" key="1">
    <citation type="submission" date="2022-07" db="EMBL/GenBank/DDBJ databases">
        <title>Phylogenomic reconstructions and comparative analyses of Kickxellomycotina fungi.</title>
        <authorList>
            <person name="Reynolds N.K."/>
            <person name="Stajich J.E."/>
            <person name="Barry K."/>
            <person name="Grigoriev I.V."/>
            <person name="Crous P."/>
            <person name="Smith M.E."/>
        </authorList>
    </citation>
    <scope>NUCLEOTIDE SEQUENCE</scope>
    <source>
        <strain evidence="1">BCRC 34191</strain>
    </source>
</reference>
<evidence type="ECO:0000313" key="1">
    <source>
        <dbReference type="EMBL" id="KAJ2770685.1"/>
    </source>
</evidence>
<accession>A0ACC1K018</accession>
<feature type="non-terminal residue" evidence="1">
    <location>
        <position position="286"/>
    </location>
</feature>
<gene>
    <name evidence="1" type="ORF">GGI18_005175</name>
</gene>
<proteinExistence type="predicted"/>
<evidence type="ECO:0000313" key="2">
    <source>
        <dbReference type="Proteomes" id="UP001140066"/>
    </source>
</evidence>
<protein>
    <submittedName>
        <fullName evidence="1">Uncharacterized protein</fullName>
    </submittedName>
</protein>